<dbReference type="Proteomes" id="UP001491310">
    <property type="component" value="Unassembled WGS sequence"/>
</dbReference>
<comment type="caution">
    <text evidence="2">The sequence shown here is derived from an EMBL/GenBank/DDBJ whole genome shotgun (WGS) entry which is preliminary data.</text>
</comment>
<dbReference type="EMBL" id="JALJOT010000006">
    <property type="protein sequence ID" value="KAK9909749.1"/>
    <property type="molecule type" value="Genomic_DNA"/>
</dbReference>
<gene>
    <name evidence="2" type="ORF">WJX75_006870</name>
</gene>
<feature type="compositionally biased region" description="Polar residues" evidence="1">
    <location>
        <begin position="143"/>
        <end position="154"/>
    </location>
</feature>
<evidence type="ECO:0000256" key="1">
    <source>
        <dbReference type="SAM" id="MobiDB-lite"/>
    </source>
</evidence>
<feature type="region of interest" description="Disordered" evidence="1">
    <location>
        <begin position="140"/>
        <end position="164"/>
    </location>
</feature>
<reference evidence="2 3" key="1">
    <citation type="journal article" date="2024" name="Nat. Commun.">
        <title>Phylogenomics reveals the evolutionary origins of lichenization in chlorophyte algae.</title>
        <authorList>
            <person name="Puginier C."/>
            <person name="Libourel C."/>
            <person name="Otte J."/>
            <person name="Skaloud P."/>
            <person name="Haon M."/>
            <person name="Grisel S."/>
            <person name="Petersen M."/>
            <person name="Berrin J.G."/>
            <person name="Delaux P.M."/>
            <person name="Dal Grande F."/>
            <person name="Keller J."/>
        </authorList>
    </citation>
    <scope>NUCLEOTIDE SEQUENCE [LARGE SCALE GENOMIC DNA]</scope>
    <source>
        <strain evidence="2 3">SAG 216-7</strain>
    </source>
</reference>
<proteinExistence type="predicted"/>
<evidence type="ECO:0000313" key="3">
    <source>
        <dbReference type="Proteomes" id="UP001491310"/>
    </source>
</evidence>
<organism evidence="2 3">
    <name type="scientific">Coccomyxa subellipsoidea</name>
    <dbReference type="NCBI Taxonomy" id="248742"/>
    <lineage>
        <taxon>Eukaryota</taxon>
        <taxon>Viridiplantae</taxon>
        <taxon>Chlorophyta</taxon>
        <taxon>core chlorophytes</taxon>
        <taxon>Trebouxiophyceae</taxon>
        <taxon>Trebouxiophyceae incertae sedis</taxon>
        <taxon>Coccomyxaceae</taxon>
        <taxon>Coccomyxa</taxon>
    </lineage>
</organism>
<accession>A0ABR2YS58</accession>
<evidence type="ECO:0000313" key="2">
    <source>
        <dbReference type="EMBL" id="KAK9909749.1"/>
    </source>
</evidence>
<keyword evidence="3" id="KW-1185">Reference proteome</keyword>
<sequence length="395" mass="42700">MIVYGSAGAALIEVLNFNPFAGLVKAQQFVAQQYQHVATTAALKHPIPAYPDKVFTYYTCGTSNPYLIVTIKEQQVPIVDPTTRLNLSTRAFAINTWAEIAYQDPTVAKYTFRIAEDLIYDVNNDTFAVAAPFDVKGGRKQASGVSSVGPNTTVSAGSDSSDGESDTYNIKFTFLATPLAKETPIKPTEGVTRITGGQLGDDGVTNRATDAFTELVARLYFNLLTAALGNECNSGYPELASAVTLMQTRLKKLLPGNSSYHGMPLTETLLPDNNGSLCIQEHNTLYQGNSLLLLDRYNASSTAECCHSCSLYFDSGLLYNTPMDNDNSTLRGPDMNYTSGRTVPVLPSNIMSLLVPIEGTSDHEMDKIQTFSQVIPAPATSVLDIIRAASVNLQT</sequence>
<name>A0ABR2YS58_9CHLO</name>
<protein>
    <submittedName>
        <fullName evidence="2">Uncharacterized protein</fullName>
    </submittedName>
</protein>